<dbReference type="InterPro" id="IPR017938">
    <property type="entry name" value="Riboflavin_synthase-like_b-brl"/>
</dbReference>
<organism evidence="4 5">
    <name type="scientific">Sporothrix stenoceras</name>
    <dbReference type="NCBI Taxonomy" id="5173"/>
    <lineage>
        <taxon>Eukaryota</taxon>
        <taxon>Fungi</taxon>
        <taxon>Dikarya</taxon>
        <taxon>Ascomycota</taxon>
        <taxon>Pezizomycotina</taxon>
        <taxon>Sordariomycetes</taxon>
        <taxon>Sordariomycetidae</taxon>
        <taxon>Ophiostomatales</taxon>
        <taxon>Ophiostomataceae</taxon>
        <taxon>Sporothrix</taxon>
    </lineage>
</organism>
<evidence type="ECO:0000256" key="1">
    <source>
        <dbReference type="ARBA" id="ARBA00023002"/>
    </source>
</evidence>
<comment type="caution">
    <text evidence="4">The sequence shown here is derived from an EMBL/GenBank/DDBJ whole genome shotgun (WGS) entry which is preliminary data.</text>
</comment>
<dbReference type="Gene3D" id="3.40.50.80">
    <property type="entry name" value="Nucleotide-binding domain of ferredoxin-NADP reductase (FNR) module"/>
    <property type="match status" value="1"/>
</dbReference>
<dbReference type="SUPFAM" id="SSF52343">
    <property type="entry name" value="Ferredoxin reductase-like, C-terminal NADP-linked domain"/>
    <property type="match status" value="1"/>
</dbReference>
<keyword evidence="2" id="KW-0520">NAD</keyword>
<dbReference type="PANTHER" id="PTHR46505">
    <property type="entry name" value="OXIDOREDUCTASE NAD-BINDING DOMAIN-CONTAINING PROTEIN 1"/>
    <property type="match status" value="1"/>
</dbReference>
<feature type="domain" description="FAD-binding FR-type" evidence="3">
    <location>
        <begin position="14"/>
        <end position="130"/>
    </location>
</feature>
<evidence type="ECO:0000259" key="3">
    <source>
        <dbReference type="PROSITE" id="PS51384"/>
    </source>
</evidence>
<proteinExistence type="predicted"/>
<dbReference type="Proteomes" id="UP001583186">
    <property type="component" value="Unassembled WGS sequence"/>
</dbReference>
<dbReference type="InterPro" id="IPR017927">
    <property type="entry name" value="FAD-bd_FR_type"/>
</dbReference>
<evidence type="ECO:0000313" key="5">
    <source>
        <dbReference type="Proteomes" id="UP001583186"/>
    </source>
</evidence>
<dbReference type="PANTHER" id="PTHR46505:SF1">
    <property type="entry name" value="OXIDOREDUCTASE NAD-BINDING DOMAIN-CONTAINING PROTEIN 1"/>
    <property type="match status" value="1"/>
</dbReference>
<sequence length="329" mass="35243">MAETKESHEERTAHEPREAALHSVILSEITLVGSLVRLLRLQVPDGAPDIHFLPGQWVDAFCPGIAKAGGFTITSSPSKAVTSTDDRYIELAIKKSPENPAAAWLWQDADEVLGQTLRIRVGGSFVFPPPGAPASFATDRSARVVFVAGGVGINPLISMASHLGELNAAANDESEEGTGGPEVVFLYSVQADPEAAVKENEDGNDDDNDGNNEADRIPFLQRLASLFSREAVRGQLKVFLTGRGSSNGGGNDVLSCNEEDVPCLRRRITTADLDKAVLGDGSRSSGQNLDNVYVYVCGVPTMTDVFVEYLTGKDGPGLSTQQVLCEKWW</sequence>
<gene>
    <name evidence="4" type="ORF">Sste5346_001149</name>
</gene>
<name>A0ABR3ZPT5_9PEZI</name>
<dbReference type="InterPro" id="IPR052128">
    <property type="entry name" value="Oxidoreductase_NAD-binding"/>
</dbReference>
<dbReference type="EMBL" id="JAWCUI010000004">
    <property type="protein sequence ID" value="KAL1902706.1"/>
    <property type="molecule type" value="Genomic_DNA"/>
</dbReference>
<reference evidence="4 5" key="1">
    <citation type="journal article" date="2024" name="IMA Fungus">
        <title>IMA Genome - F19 : A genome assembly and annotation guide to empower mycologists, including annotated draft genome sequences of Ceratocystis pirilliformis, Diaporthe australafricana, Fusarium ophioides, Paecilomyces lecythidis, and Sporothrix stenoceras.</title>
        <authorList>
            <person name="Aylward J."/>
            <person name="Wilson A.M."/>
            <person name="Visagie C.M."/>
            <person name="Spraker J."/>
            <person name="Barnes I."/>
            <person name="Buitendag C."/>
            <person name="Ceriani C."/>
            <person name="Del Mar Angel L."/>
            <person name="du Plessis D."/>
            <person name="Fuchs T."/>
            <person name="Gasser K."/>
            <person name="Kramer D."/>
            <person name="Li W."/>
            <person name="Munsamy K."/>
            <person name="Piso A."/>
            <person name="Price J.L."/>
            <person name="Sonnekus B."/>
            <person name="Thomas C."/>
            <person name="van der Nest A."/>
            <person name="van Dijk A."/>
            <person name="van Heerden A."/>
            <person name="van Vuuren N."/>
            <person name="Yilmaz N."/>
            <person name="Duong T.A."/>
            <person name="van der Merwe N.A."/>
            <person name="Wingfield M.J."/>
            <person name="Wingfield B.D."/>
        </authorList>
    </citation>
    <scope>NUCLEOTIDE SEQUENCE [LARGE SCALE GENOMIC DNA]</scope>
    <source>
        <strain evidence="4 5">CMW 5346</strain>
    </source>
</reference>
<evidence type="ECO:0000313" key="4">
    <source>
        <dbReference type="EMBL" id="KAL1902706.1"/>
    </source>
</evidence>
<dbReference type="Gene3D" id="2.40.30.10">
    <property type="entry name" value="Translation factors"/>
    <property type="match status" value="1"/>
</dbReference>
<dbReference type="SUPFAM" id="SSF63380">
    <property type="entry name" value="Riboflavin synthase domain-like"/>
    <property type="match status" value="1"/>
</dbReference>
<protein>
    <recommendedName>
        <fullName evidence="3">FAD-binding FR-type domain-containing protein</fullName>
    </recommendedName>
</protein>
<keyword evidence="1" id="KW-0560">Oxidoreductase</keyword>
<accession>A0ABR3ZPT5</accession>
<dbReference type="CDD" id="cd00322">
    <property type="entry name" value="FNR_like"/>
    <property type="match status" value="1"/>
</dbReference>
<evidence type="ECO:0000256" key="2">
    <source>
        <dbReference type="ARBA" id="ARBA00023027"/>
    </source>
</evidence>
<dbReference type="InterPro" id="IPR039261">
    <property type="entry name" value="FNR_nucleotide-bd"/>
</dbReference>
<dbReference type="PROSITE" id="PS51384">
    <property type="entry name" value="FAD_FR"/>
    <property type="match status" value="1"/>
</dbReference>
<keyword evidence="5" id="KW-1185">Reference proteome</keyword>